<proteinExistence type="predicted"/>
<evidence type="ECO:0000313" key="2">
    <source>
        <dbReference type="Proteomes" id="UP000226037"/>
    </source>
</evidence>
<reference evidence="2" key="1">
    <citation type="submission" date="2017-08" db="EMBL/GenBank/DDBJ databases">
        <authorList>
            <person name="de Groot N.N."/>
        </authorList>
    </citation>
    <scope>NUCLEOTIDE SEQUENCE [LARGE SCALE GENOMIC DNA]</scope>
</reference>
<sequence length="43" mass="4779">MAFGLPDVTKELGTFMALLERIASSLDRIETKLDANLKALQEK</sequence>
<organism evidence="1 2">
    <name type="scientific">Mycobacterium phage Phabba</name>
    <dbReference type="NCBI Taxonomy" id="2027899"/>
    <lineage>
        <taxon>Viruses</taxon>
        <taxon>Duplodnaviria</taxon>
        <taxon>Heunggongvirae</taxon>
        <taxon>Uroviricota</taxon>
        <taxon>Caudoviricetes</taxon>
        <taxon>Ceeclamvirinae</taxon>
        <taxon>Myrnavirus</taxon>
        <taxon>Myrnavirus phabba</taxon>
        <taxon>Myranavirus phabba</taxon>
    </lineage>
</organism>
<name>A0A249XSX3_9CAUD</name>
<keyword evidence="2" id="KW-1185">Reference proteome</keyword>
<gene>
    <name evidence="1" type="ORF">SEA_PHABBA_281</name>
</gene>
<dbReference type="Proteomes" id="UP000226037">
    <property type="component" value="Segment"/>
</dbReference>
<dbReference type="EMBL" id="MF668280">
    <property type="protein sequence ID" value="ASZ74818.1"/>
    <property type="molecule type" value="Genomic_DNA"/>
</dbReference>
<evidence type="ECO:0000313" key="1">
    <source>
        <dbReference type="EMBL" id="ASZ74818.1"/>
    </source>
</evidence>
<protein>
    <submittedName>
        <fullName evidence="1">Uncharacterized protein</fullName>
    </submittedName>
</protein>
<accession>A0A249XSX3</accession>